<evidence type="ECO:0000256" key="4">
    <source>
        <dbReference type="ARBA" id="ARBA00008905"/>
    </source>
</evidence>
<dbReference type="EMBL" id="JAULJE010000019">
    <property type="protein sequence ID" value="KAK1332021.1"/>
    <property type="molecule type" value="Genomic_DNA"/>
</dbReference>
<evidence type="ECO:0000256" key="7">
    <source>
        <dbReference type="ARBA" id="ARBA00022729"/>
    </source>
</evidence>
<dbReference type="PANTHER" id="PTHR21049">
    <property type="entry name" value="RIBOPHORIN I"/>
    <property type="match status" value="1"/>
</dbReference>
<keyword evidence="14" id="KW-1185">Reference proteome</keyword>
<keyword evidence="9" id="KW-1133">Transmembrane helix</keyword>
<keyword evidence="6" id="KW-0812">Transmembrane</keyword>
<accession>A0AA40HIX4</accession>
<evidence type="ECO:0000256" key="10">
    <source>
        <dbReference type="ARBA" id="ARBA00023136"/>
    </source>
</evidence>
<proteinExistence type="inferred from homology"/>
<dbReference type="AlphaFoldDB" id="A0AA40HIX4"/>
<comment type="caution">
    <text evidence="13">The sequence shown here is derived from an EMBL/GenBank/DDBJ whole genome shotgun (WGS) entry which is preliminary data.</text>
</comment>
<sequence>MESAYLPAPSAPLLWAWASAPGNTSPDATPLVNEVRKYTVNLSSHLAKWQFHFPSHLLPSGLGAGAKAWLAHLSMQVMGEDEEENNLEVRETRLFMVKLPVALDPVMKISVILETVYTHVLQPYPSQITQSEKQFVVFEGNHYFYSSYPIDTNYACEACLSKCGELYQVGEPHLI</sequence>
<keyword evidence="8 12" id="KW-0256">Endoplasmic reticulum</keyword>
<dbReference type="GO" id="GO:0008250">
    <property type="term" value="C:oligosaccharyltransferase complex"/>
    <property type="evidence" value="ECO:0007669"/>
    <property type="project" value="UniProtKB-UniRule"/>
</dbReference>
<comment type="subcellular location">
    <subcellularLocation>
        <location evidence="2 12">Endoplasmic reticulum membrane</location>
        <topology evidence="2 12">Single-pass type I membrane protein</topology>
    </subcellularLocation>
</comment>
<comment type="pathway">
    <text evidence="3 12">Protein modification; protein glycosylation.</text>
</comment>
<evidence type="ECO:0000256" key="1">
    <source>
        <dbReference type="ARBA" id="ARBA00002791"/>
    </source>
</evidence>
<reference evidence="13" key="1">
    <citation type="submission" date="2023-06" db="EMBL/GenBank/DDBJ databases">
        <title>Reference genome for the Northern bat (Eptesicus nilssonii), a most northern bat species.</title>
        <authorList>
            <person name="Laine V.N."/>
            <person name="Pulliainen A.T."/>
            <person name="Lilley T.M."/>
        </authorList>
    </citation>
    <scope>NUCLEOTIDE SEQUENCE</scope>
    <source>
        <strain evidence="13">BLF_Eptnil</strain>
        <tissue evidence="13">Kidney</tissue>
    </source>
</reference>
<dbReference type="InterPro" id="IPR007676">
    <property type="entry name" value="Ribophorin_I"/>
</dbReference>
<evidence type="ECO:0000256" key="5">
    <source>
        <dbReference type="ARBA" id="ARBA00017611"/>
    </source>
</evidence>
<dbReference type="Proteomes" id="UP001177744">
    <property type="component" value="Unassembled WGS sequence"/>
</dbReference>
<gene>
    <name evidence="13" type="ORF">QTO34_007700</name>
</gene>
<dbReference type="PANTHER" id="PTHR21049:SF0">
    <property type="entry name" value="DOLICHYL-DIPHOSPHOOLIGOSACCHARIDE--PROTEIN GLYCOSYLTRANSFERASE SUBUNIT 1"/>
    <property type="match status" value="1"/>
</dbReference>
<dbReference type="GO" id="GO:0018279">
    <property type="term" value="P:protein N-linked glycosylation via asparagine"/>
    <property type="evidence" value="ECO:0007669"/>
    <property type="project" value="TreeGrafter"/>
</dbReference>
<evidence type="ECO:0000313" key="14">
    <source>
        <dbReference type="Proteomes" id="UP001177744"/>
    </source>
</evidence>
<keyword evidence="10" id="KW-0472">Membrane</keyword>
<comment type="function">
    <text evidence="1 12">Subunit of the oligosaccharyl transferase (OST) complex that catalyzes the initial transfer of a defined glycan (Glc(3)Man(9)GlcNAc(2) in eukaryotes) from the lipid carrier dolichol-pyrophosphate to an asparagine residue within an Asn-X-Ser/Thr consensus motif in nascent polypeptide chains, the first step in protein N-glycosylation. N-glycosylation occurs cotranslationally and the complex associates with the Sec61 complex at the channel-forming translocon complex that mediates protein translocation across the endoplasmic reticulum (ER). All subunits are required for a maximal enzyme activity.</text>
</comment>
<name>A0AA40HIX4_CNENI</name>
<dbReference type="Pfam" id="PF04597">
    <property type="entry name" value="Ribophorin_I"/>
    <property type="match status" value="1"/>
</dbReference>
<comment type="similarity">
    <text evidence="4 12">Belongs to the OST1 family.</text>
</comment>
<keyword evidence="7" id="KW-0732">Signal</keyword>
<evidence type="ECO:0000256" key="2">
    <source>
        <dbReference type="ARBA" id="ARBA00004115"/>
    </source>
</evidence>
<evidence type="ECO:0000313" key="13">
    <source>
        <dbReference type="EMBL" id="KAK1332021.1"/>
    </source>
</evidence>
<evidence type="ECO:0000256" key="11">
    <source>
        <dbReference type="ARBA" id="ARBA00046898"/>
    </source>
</evidence>
<protein>
    <recommendedName>
        <fullName evidence="5 12">Dolichyl-diphosphooligosaccharide--protein glycosyltransferase subunit 1</fullName>
    </recommendedName>
</protein>
<organism evidence="13 14">
    <name type="scientific">Cnephaeus nilssonii</name>
    <name type="common">Northern bat</name>
    <name type="synonym">Eptesicus nilssonii</name>
    <dbReference type="NCBI Taxonomy" id="3371016"/>
    <lineage>
        <taxon>Eukaryota</taxon>
        <taxon>Metazoa</taxon>
        <taxon>Chordata</taxon>
        <taxon>Craniata</taxon>
        <taxon>Vertebrata</taxon>
        <taxon>Euteleostomi</taxon>
        <taxon>Mammalia</taxon>
        <taxon>Eutheria</taxon>
        <taxon>Laurasiatheria</taxon>
        <taxon>Chiroptera</taxon>
        <taxon>Yangochiroptera</taxon>
        <taxon>Vespertilionidae</taxon>
        <taxon>Cnephaeus</taxon>
    </lineage>
</organism>
<evidence type="ECO:0000256" key="3">
    <source>
        <dbReference type="ARBA" id="ARBA00004922"/>
    </source>
</evidence>
<evidence type="ECO:0000256" key="8">
    <source>
        <dbReference type="ARBA" id="ARBA00022824"/>
    </source>
</evidence>
<comment type="subunit">
    <text evidence="11">Component of the oligosaccharyltransferase (OST) complex. OST exists in two different complex forms which contain common core subunits RPN1, RPN2, OST48, OST4, DAD1 and TMEM258, either STT3A or STT3B as catalytic subunits, and form-specific accessory subunits. STT3A complex assembly occurs through the formation of 3 subcomplexes. Subcomplex 1 contains RPN1 and TMEM258, subcomplex 2 contains the STT3A-specific subunits STT3A, DC2/OSTC, and KCP2 as well as the core subunit OST4, and subcomplex 3 contains RPN2, DAD1, and OST48. The STT3A complex can form stable complexes with the Sec61 complex or with both the Sec61 and TRAP complexes. Interacts with TMEM35A/NACHO.</text>
</comment>
<evidence type="ECO:0000256" key="9">
    <source>
        <dbReference type="ARBA" id="ARBA00022989"/>
    </source>
</evidence>
<evidence type="ECO:0000256" key="12">
    <source>
        <dbReference type="RuleBase" id="RU361143"/>
    </source>
</evidence>
<evidence type="ECO:0000256" key="6">
    <source>
        <dbReference type="ARBA" id="ARBA00022692"/>
    </source>
</evidence>